<sequence>MAEPTRPFDKTYSNSWSFSSIIGDEGADSIENDLDDHNDDELQLQWAAIERRATSDEAAAEIVPL</sequence>
<comment type="caution">
    <text evidence="1">The sequence shown here is derived from an EMBL/GenBank/DDBJ whole genome shotgun (WGS) entry which is preliminary data.</text>
</comment>
<keyword evidence="2" id="KW-1185">Reference proteome</keyword>
<gene>
    <name evidence="1" type="ORF">M5K25_001516</name>
</gene>
<proteinExistence type="predicted"/>
<organism evidence="1 2">
    <name type="scientific">Dendrobium thyrsiflorum</name>
    <name type="common">Pinecone-like raceme dendrobium</name>
    <name type="synonym">Orchid</name>
    <dbReference type="NCBI Taxonomy" id="117978"/>
    <lineage>
        <taxon>Eukaryota</taxon>
        <taxon>Viridiplantae</taxon>
        <taxon>Streptophyta</taxon>
        <taxon>Embryophyta</taxon>
        <taxon>Tracheophyta</taxon>
        <taxon>Spermatophyta</taxon>
        <taxon>Magnoliopsida</taxon>
        <taxon>Liliopsida</taxon>
        <taxon>Asparagales</taxon>
        <taxon>Orchidaceae</taxon>
        <taxon>Epidendroideae</taxon>
        <taxon>Malaxideae</taxon>
        <taxon>Dendrobiinae</taxon>
        <taxon>Dendrobium</taxon>
    </lineage>
</organism>
<dbReference type="AlphaFoldDB" id="A0ABD0VRL8"/>
<protein>
    <submittedName>
        <fullName evidence="1">Uncharacterized protein</fullName>
    </submittedName>
</protein>
<reference evidence="1 2" key="1">
    <citation type="journal article" date="2024" name="Plant Biotechnol. J.">
        <title>Dendrobium thyrsiflorum genome and its molecular insights into genes involved in important horticultural traits.</title>
        <authorList>
            <person name="Chen B."/>
            <person name="Wang J.Y."/>
            <person name="Zheng P.J."/>
            <person name="Li K.L."/>
            <person name="Liang Y.M."/>
            <person name="Chen X.F."/>
            <person name="Zhang C."/>
            <person name="Zhao X."/>
            <person name="He X."/>
            <person name="Zhang G.Q."/>
            <person name="Liu Z.J."/>
            <person name="Xu Q."/>
        </authorList>
    </citation>
    <scope>NUCLEOTIDE SEQUENCE [LARGE SCALE GENOMIC DNA]</scope>
    <source>
        <strain evidence="1">GZMU011</strain>
    </source>
</reference>
<name>A0ABD0VRL8_DENTH</name>
<evidence type="ECO:0000313" key="1">
    <source>
        <dbReference type="EMBL" id="KAL0927353.1"/>
    </source>
</evidence>
<dbReference type="Proteomes" id="UP001552299">
    <property type="component" value="Unassembled WGS sequence"/>
</dbReference>
<accession>A0ABD0VRL8</accession>
<evidence type="ECO:0000313" key="2">
    <source>
        <dbReference type="Proteomes" id="UP001552299"/>
    </source>
</evidence>
<dbReference type="EMBL" id="JANQDX010000002">
    <property type="protein sequence ID" value="KAL0927353.1"/>
    <property type="molecule type" value="Genomic_DNA"/>
</dbReference>